<dbReference type="Proteomes" id="UP000800041">
    <property type="component" value="Unassembled WGS sequence"/>
</dbReference>
<keyword evidence="3" id="KW-1185">Reference proteome</keyword>
<dbReference type="OrthoDB" id="3793118at2759"/>
<evidence type="ECO:0000313" key="3">
    <source>
        <dbReference type="Proteomes" id="UP000800041"/>
    </source>
</evidence>
<protein>
    <submittedName>
        <fullName evidence="2">Uncharacterized protein</fullName>
    </submittedName>
</protein>
<dbReference type="EMBL" id="ML977139">
    <property type="protein sequence ID" value="KAF1991502.1"/>
    <property type="molecule type" value="Genomic_DNA"/>
</dbReference>
<feature type="region of interest" description="Disordered" evidence="1">
    <location>
        <begin position="1"/>
        <end position="51"/>
    </location>
</feature>
<reference evidence="2" key="1">
    <citation type="journal article" date="2020" name="Stud. Mycol.">
        <title>101 Dothideomycetes genomes: a test case for predicting lifestyles and emergence of pathogens.</title>
        <authorList>
            <person name="Haridas S."/>
            <person name="Albert R."/>
            <person name="Binder M."/>
            <person name="Bloem J."/>
            <person name="Labutti K."/>
            <person name="Salamov A."/>
            <person name="Andreopoulos B."/>
            <person name="Baker S."/>
            <person name="Barry K."/>
            <person name="Bills G."/>
            <person name="Bluhm B."/>
            <person name="Cannon C."/>
            <person name="Castanera R."/>
            <person name="Culley D."/>
            <person name="Daum C."/>
            <person name="Ezra D."/>
            <person name="Gonzalez J."/>
            <person name="Henrissat B."/>
            <person name="Kuo A."/>
            <person name="Liang C."/>
            <person name="Lipzen A."/>
            <person name="Lutzoni F."/>
            <person name="Magnuson J."/>
            <person name="Mondo S."/>
            <person name="Nolan M."/>
            <person name="Ohm R."/>
            <person name="Pangilinan J."/>
            <person name="Park H.-J."/>
            <person name="Ramirez L."/>
            <person name="Alfaro M."/>
            <person name="Sun H."/>
            <person name="Tritt A."/>
            <person name="Yoshinaga Y."/>
            <person name="Zwiers L.-H."/>
            <person name="Turgeon B."/>
            <person name="Goodwin S."/>
            <person name="Spatafora J."/>
            <person name="Crous P."/>
            <person name="Grigoriev I."/>
        </authorList>
    </citation>
    <scope>NUCLEOTIDE SEQUENCE</scope>
    <source>
        <strain evidence="2">CBS 113979</strain>
    </source>
</reference>
<accession>A0A6G1HEN0</accession>
<name>A0A6G1HEN0_9PEZI</name>
<evidence type="ECO:0000313" key="2">
    <source>
        <dbReference type="EMBL" id="KAF1991502.1"/>
    </source>
</evidence>
<organism evidence="2 3">
    <name type="scientific">Aulographum hederae CBS 113979</name>
    <dbReference type="NCBI Taxonomy" id="1176131"/>
    <lineage>
        <taxon>Eukaryota</taxon>
        <taxon>Fungi</taxon>
        <taxon>Dikarya</taxon>
        <taxon>Ascomycota</taxon>
        <taxon>Pezizomycotina</taxon>
        <taxon>Dothideomycetes</taxon>
        <taxon>Pleosporomycetidae</taxon>
        <taxon>Aulographales</taxon>
        <taxon>Aulographaceae</taxon>
    </lineage>
</organism>
<evidence type="ECO:0000256" key="1">
    <source>
        <dbReference type="SAM" id="MobiDB-lite"/>
    </source>
</evidence>
<gene>
    <name evidence="2" type="ORF">K402DRAFT_388900</name>
</gene>
<proteinExistence type="predicted"/>
<sequence>MAQFPTIDFSESWSTPFEEDESEIYPVVEGNVEQEELNEPPPTDEPWIISESSHGNTEAENVIYAPFMPDYPETSEKGIAYVINLQGIPEEERSRQKDLVQYSSALKWSKHTSTVKIVDNARCYRMSAICTGVKACQYLAQEIVDLKHTSFEAGDC</sequence>
<dbReference type="AlphaFoldDB" id="A0A6G1HEN0"/>